<evidence type="ECO:0000256" key="15">
    <source>
        <dbReference type="SAM" id="MobiDB-lite"/>
    </source>
</evidence>
<dbReference type="InterPro" id="IPR015795">
    <property type="entry name" value="Pyrv_Knase_C"/>
</dbReference>
<evidence type="ECO:0000256" key="12">
    <source>
        <dbReference type="ARBA" id="ARBA00023317"/>
    </source>
</evidence>
<dbReference type="EMBL" id="LHPG02000003">
    <property type="protein sequence ID" value="PRW59875.1"/>
    <property type="molecule type" value="Genomic_DNA"/>
</dbReference>
<dbReference type="Pfam" id="PF00224">
    <property type="entry name" value="PK"/>
    <property type="match status" value="1"/>
</dbReference>
<feature type="compositionally biased region" description="Basic and acidic residues" evidence="15">
    <location>
        <begin position="729"/>
        <end position="745"/>
    </location>
</feature>
<evidence type="ECO:0000313" key="19">
    <source>
        <dbReference type="Proteomes" id="UP000239899"/>
    </source>
</evidence>
<dbReference type="InterPro" id="IPR040442">
    <property type="entry name" value="Pyrv_kinase-like_dom_sf"/>
</dbReference>
<keyword evidence="5 14" id="KW-0808">Transferase</keyword>
<evidence type="ECO:0000256" key="7">
    <source>
        <dbReference type="ARBA" id="ARBA00022741"/>
    </source>
</evidence>
<feature type="domain" description="Pyruvate kinase barrel" evidence="16">
    <location>
        <begin position="36"/>
        <end position="383"/>
    </location>
</feature>
<evidence type="ECO:0000256" key="4">
    <source>
        <dbReference type="ARBA" id="ARBA00012142"/>
    </source>
</evidence>
<feature type="domain" description="Pyruvate kinase C-terminal" evidence="17">
    <location>
        <begin position="518"/>
        <end position="634"/>
    </location>
</feature>
<keyword evidence="12 18" id="KW-0670">Pyruvate</keyword>
<evidence type="ECO:0000256" key="3">
    <source>
        <dbReference type="ARBA" id="ARBA00008663"/>
    </source>
</evidence>
<evidence type="ECO:0000256" key="14">
    <source>
        <dbReference type="RuleBase" id="RU000504"/>
    </source>
</evidence>
<evidence type="ECO:0000256" key="6">
    <source>
        <dbReference type="ARBA" id="ARBA00022723"/>
    </source>
</evidence>
<dbReference type="Gene3D" id="2.40.33.10">
    <property type="entry name" value="PK beta-barrel domain-like"/>
    <property type="match status" value="1"/>
</dbReference>
<evidence type="ECO:0000256" key="1">
    <source>
        <dbReference type="ARBA" id="ARBA00001958"/>
    </source>
</evidence>
<dbReference type="AlphaFoldDB" id="A0A2P6U0N3"/>
<dbReference type="InterPro" id="IPR015806">
    <property type="entry name" value="Pyrv_Knase_insert_dom_sf"/>
</dbReference>
<dbReference type="Gene3D" id="3.40.1380.20">
    <property type="entry name" value="Pyruvate kinase, C-terminal domain"/>
    <property type="match status" value="1"/>
</dbReference>
<evidence type="ECO:0000313" key="18">
    <source>
        <dbReference type="EMBL" id="PRW59875.1"/>
    </source>
</evidence>
<evidence type="ECO:0000256" key="2">
    <source>
        <dbReference type="ARBA" id="ARBA00004997"/>
    </source>
</evidence>
<gene>
    <name evidence="18" type="ORF">C2E21_1911</name>
</gene>
<comment type="cofactor">
    <cofactor evidence="1">
        <name>K(+)</name>
        <dbReference type="ChEBI" id="CHEBI:29103"/>
    </cofactor>
</comment>
<dbReference type="SUPFAM" id="SSF50800">
    <property type="entry name" value="PK beta-barrel domain-like"/>
    <property type="match status" value="1"/>
</dbReference>
<name>A0A2P6U0N3_CHLSO</name>
<protein>
    <recommendedName>
        <fullName evidence="4 14">Pyruvate kinase</fullName>
        <ecNumber evidence="4 14">2.7.1.40</ecNumber>
    </recommendedName>
</protein>
<dbReference type="OrthoDB" id="108365at2759"/>
<comment type="caution">
    <text evidence="18">The sequence shown here is derived from an EMBL/GenBank/DDBJ whole genome shotgun (WGS) entry which is preliminary data.</text>
</comment>
<dbReference type="InterPro" id="IPR036918">
    <property type="entry name" value="Pyrv_Knase_C_sf"/>
</dbReference>
<keyword evidence="9" id="KW-0067">ATP-binding</keyword>
<feature type="region of interest" description="Disordered" evidence="15">
    <location>
        <begin position="722"/>
        <end position="745"/>
    </location>
</feature>
<evidence type="ECO:0000256" key="13">
    <source>
        <dbReference type="ARBA" id="ARBA00048152"/>
    </source>
</evidence>
<evidence type="ECO:0000259" key="17">
    <source>
        <dbReference type="Pfam" id="PF02887"/>
    </source>
</evidence>
<dbReference type="GO" id="GO:0030955">
    <property type="term" value="F:potassium ion binding"/>
    <property type="evidence" value="ECO:0007669"/>
    <property type="project" value="InterPro"/>
</dbReference>
<dbReference type="PANTHER" id="PTHR11817">
    <property type="entry name" value="PYRUVATE KINASE"/>
    <property type="match status" value="1"/>
</dbReference>
<dbReference type="InterPro" id="IPR011037">
    <property type="entry name" value="Pyrv_Knase-like_insert_dom_sf"/>
</dbReference>
<dbReference type="SUPFAM" id="SSF52935">
    <property type="entry name" value="PK C-terminal domain-like"/>
    <property type="match status" value="1"/>
</dbReference>
<dbReference type="SUPFAM" id="SSF51621">
    <property type="entry name" value="Phosphoenolpyruvate/pyruvate domain"/>
    <property type="match status" value="1"/>
</dbReference>
<comment type="catalytic activity">
    <reaction evidence="13 14">
        <text>pyruvate + ATP = phosphoenolpyruvate + ADP + H(+)</text>
        <dbReference type="Rhea" id="RHEA:18157"/>
        <dbReference type="ChEBI" id="CHEBI:15361"/>
        <dbReference type="ChEBI" id="CHEBI:15378"/>
        <dbReference type="ChEBI" id="CHEBI:30616"/>
        <dbReference type="ChEBI" id="CHEBI:58702"/>
        <dbReference type="ChEBI" id="CHEBI:456216"/>
        <dbReference type="EC" id="2.7.1.40"/>
    </reaction>
</comment>
<evidence type="ECO:0000259" key="16">
    <source>
        <dbReference type="Pfam" id="PF00224"/>
    </source>
</evidence>
<accession>A0A2P6U0N3</accession>
<dbReference type="PRINTS" id="PR01050">
    <property type="entry name" value="PYRUVTKNASE"/>
</dbReference>
<comment type="similarity">
    <text evidence="3 14">Belongs to the pyruvate kinase family.</text>
</comment>
<dbReference type="GO" id="GO:0004743">
    <property type="term" value="F:pyruvate kinase activity"/>
    <property type="evidence" value="ECO:0007669"/>
    <property type="project" value="UniProtKB-EC"/>
</dbReference>
<evidence type="ECO:0000256" key="10">
    <source>
        <dbReference type="ARBA" id="ARBA00022842"/>
    </source>
</evidence>
<dbReference type="GO" id="GO:0000287">
    <property type="term" value="F:magnesium ion binding"/>
    <property type="evidence" value="ECO:0007669"/>
    <property type="project" value="InterPro"/>
</dbReference>
<dbReference type="UniPathway" id="UPA00109">
    <property type="reaction ID" value="UER00188"/>
</dbReference>
<dbReference type="InterPro" id="IPR015813">
    <property type="entry name" value="Pyrv/PenolPyrv_kinase-like_dom"/>
</dbReference>
<comment type="pathway">
    <text evidence="2 14">Carbohydrate degradation; glycolysis; pyruvate from D-glyceraldehyde 3-phosphate: step 5/5.</text>
</comment>
<feature type="compositionally biased region" description="Polar residues" evidence="15">
    <location>
        <begin position="470"/>
        <end position="479"/>
    </location>
</feature>
<organism evidence="18 19">
    <name type="scientific">Chlorella sorokiniana</name>
    <name type="common">Freshwater green alga</name>
    <dbReference type="NCBI Taxonomy" id="3076"/>
    <lineage>
        <taxon>Eukaryota</taxon>
        <taxon>Viridiplantae</taxon>
        <taxon>Chlorophyta</taxon>
        <taxon>core chlorophytes</taxon>
        <taxon>Trebouxiophyceae</taxon>
        <taxon>Chlorellales</taxon>
        <taxon>Chlorellaceae</taxon>
        <taxon>Chlorella clade</taxon>
        <taxon>Chlorella</taxon>
    </lineage>
</organism>
<feature type="region of interest" description="Disordered" evidence="15">
    <location>
        <begin position="455"/>
        <end position="483"/>
    </location>
</feature>
<dbReference type="EC" id="2.7.1.40" evidence="4 14"/>
<dbReference type="InterPro" id="IPR015793">
    <property type="entry name" value="Pyrv_Knase_brl"/>
</dbReference>
<dbReference type="GO" id="GO:0016301">
    <property type="term" value="F:kinase activity"/>
    <property type="evidence" value="ECO:0007669"/>
    <property type="project" value="UniProtKB-KW"/>
</dbReference>
<evidence type="ECO:0000256" key="8">
    <source>
        <dbReference type="ARBA" id="ARBA00022777"/>
    </source>
</evidence>
<keyword evidence="6" id="KW-0479">Metal-binding</keyword>
<keyword evidence="10 14" id="KW-0460">Magnesium</keyword>
<keyword evidence="11 14" id="KW-0324">Glycolysis</keyword>
<keyword evidence="7" id="KW-0547">Nucleotide-binding</keyword>
<keyword evidence="19" id="KW-1185">Reference proteome</keyword>
<dbReference type="GO" id="GO:0005524">
    <property type="term" value="F:ATP binding"/>
    <property type="evidence" value="ECO:0007669"/>
    <property type="project" value="UniProtKB-KW"/>
</dbReference>
<dbReference type="Pfam" id="PF02887">
    <property type="entry name" value="PK_C"/>
    <property type="match status" value="1"/>
</dbReference>
<reference evidence="18 19" key="1">
    <citation type="journal article" date="2018" name="Plant J.">
        <title>Genome sequences of Chlorella sorokiniana UTEX 1602 and Micractinium conductrix SAG 241.80: implications to maltose excretion by a green alga.</title>
        <authorList>
            <person name="Arriola M.B."/>
            <person name="Velmurugan N."/>
            <person name="Zhang Y."/>
            <person name="Plunkett M.H."/>
            <person name="Hondzo H."/>
            <person name="Barney B.M."/>
        </authorList>
    </citation>
    <scope>NUCLEOTIDE SEQUENCE [LARGE SCALE GENOMIC DNA]</scope>
    <source>
        <strain evidence="19">UTEX 1602</strain>
    </source>
</reference>
<dbReference type="InterPro" id="IPR001697">
    <property type="entry name" value="Pyr_Knase"/>
</dbReference>
<dbReference type="STRING" id="3076.A0A2P6U0N3"/>
<proteinExistence type="inferred from homology"/>
<evidence type="ECO:0000256" key="5">
    <source>
        <dbReference type="ARBA" id="ARBA00022679"/>
    </source>
</evidence>
<dbReference type="Proteomes" id="UP000239899">
    <property type="component" value="Unassembled WGS sequence"/>
</dbReference>
<dbReference type="Gene3D" id="3.20.20.60">
    <property type="entry name" value="Phosphoenolpyruvate-binding domains"/>
    <property type="match status" value="1"/>
</dbReference>
<evidence type="ECO:0000256" key="9">
    <source>
        <dbReference type="ARBA" id="ARBA00022840"/>
    </source>
</evidence>
<keyword evidence="8 14" id="KW-0418">Kinase</keyword>
<sequence>MPLRHQKAKAHVFLDVGMEEVVKPTPDSDVRAGAGSKVVITIGPSCAEVDVLERLLRAGVTCARVNLSWGAKEYFARCLSNLAEAMKRTRRLCSVFVDTCGREVVVRRPVEYDELGWPRQTGDTRITVKQGQHITLSTDPKAECSGTVFPLSYSGFPGIVSPGHQLQIGRFLATGADGGSLFLDVVGTSETTVSCVAANDATLDGLLTVMICHREDEDFRGDFGLPLFTDKDRECLQYLGSKFELDFVNLSFCNREEDLYEARAFLDGLGMHQTKIVAKVERKSAVRHFEGIARAADGVIISRGNLGLDFEPETMALLQKRIISRCNQLGKPVLMTRFVDTMVSTPRPTRAEATDVANAVLDGVDGIVLGAETLRGLHPLLTVETVAKLCHAAERHFDYRTHHEALMGEAFEEEVGPDQGHTSVSDFGIYQGLQHDAKGSSGLEHSVHTIHKHRMATPDEDGSEGGGRQNGLSPESSSGAPHAPYVSEFGSLLPRTAGSVQHLNRILLTHAPYMTKLESLASSATRTAEKINAGLIIVMVQSGRTVSLVSKYRPPMPIMAVVVPKLKSSKLGWQLEGKYLARQTCVLRGVVPMLAAPMSEGSEDLINEAVCAAFLQKLVKPLQYVVVLRSVRGNQMVKVVQVSSDGTGIRNMTGLNSSGNMEEPDIISDSSPFGAYVMPTSPSGQVGTPRTLSGRPSPILAPALAVSPTHRFVTIGAPSSMLLNPTLSENHDRADQQRRSRDGQH</sequence>
<evidence type="ECO:0000256" key="11">
    <source>
        <dbReference type="ARBA" id="ARBA00023152"/>
    </source>
</evidence>